<gene>
    <name evidence="1" type="ORF">AKJ64_03195</name>
</gene>
<evidence type="ECO:0000313" key="2">
    <source>
        <dbReference type="Proteomes" id="UP000070373"/>
    </source>
</evidence>
<dbReference type="EMBL" id="LHXN01000053">
    <property type="protein sequence ID" value="KXA92418.1"/>
    <property type="molecule type" value="Genomic_DNA"/>
</dbReference>
<accession>A0A133UDX8</accession>
<evidence type="ECO:0008006" key="3">
    <source>
        <dbReference type="Google" id="ProtNLM"/>
    </source>
</evidence>
<comment type="caution">
    <text evidence="1">The sequence shown here is derived from an EMBL/GenBank/DDBJ whole genome shotgun (WGS) entry which is preliminary data.</text>
</comment>
<keyword evidence="2" id="KW-1185">Reference proteome</keyword>
<protein>
    <recommendedName>
        <fullName evidence="3">Transposase</fullName>
    </recommendedName>
</protein>
<organism evidence="1 2">
    <name type="scientific">candidate division MSBL1 archaeon SCGC-AAA259E17</name>
    <dbReference type="NCBI Taxonomy" id="1698263"/>
    <lineage>
        <taxon>Archaea</taxon>
        <taxon>Methanobacteriati</taxon>
        <taxon>Methanobacteriota</taxon>
        <taxon>candidate division MSBL1</taxon>
    </lineage>
</organism>
<sequence>MENYASDSHITKFYERLKERKPNQLAIVSTARKILKTIFLMLKKKEEFHPKGYDPRKSS</sequence>
<evidence type="ECO:0000313" key="1">
    <source>
        <dbReference type="EMBL" id="KXA92418.1"/>
    </source>
</evidence>
<dbReference type="AlphaFoldDB" id="A0A133UDX8"/>
<reference evidence="1 2" key="1">
    <citation type="journal article" date="2016" name="Sci. Rep.">
        <title>Metabolic traits of an uncultured archaeal lineage -MSBL1- from brine pools of the Red Sea.</title>
        <authorList>
            <person name="Mwirichia R."/>
            <person name="Alam I."/>
            <person name="Rashid M."/>
            <person name="Vinu M."/>
            <person name="Ba-Alawi W."/>
            <person name="Anthony Kamau A."/>
            <person name="Kamanda Ngugi D."/>
            <person name="Goker M."/>
            <person name="Klenk H.P."/>
            <person name="Bajic V."/>
            <person name="Stingl U."/>
        </authorList>
    </citation>
    <scope>NUCLEOTIDE SEQUENCE [LARGE SCALE GENOMIC DNA]</scope>
    <source>
        <strain evidence="1">SCGC-AAA259E17</strain>
    </source>
</reference>
<proteinExistence type="predicted"/>
<name>A0A133UDX8_9EURY</name>
<dbReference type="Proteomes" id="UP000070373">
    <property type="component" value="Unassembled WGS sequence"/>
</dbReference>